<keyword evidence="2" id="KW-1185">Reference proteome</keyword>
<dbReference type="InterPro" id="IPR006616">
    <property type="entry name" value="DM9_repeat"/>
</dbReference>
<protein>
    <submittedName>
        <fullName evidence="1">Uncharacterized protein</fullName>
    </submittedName>
</protein>
<evidence type="ECO:0000313" key="2">
    <source>
        <dbReference type="Proteomes" id="UP000494165"/>
    </source>
</evidence>
<evidence type="ECO:0000313" key="1">
    <source>
        <dbReference type="EMBL" id="CAB3384298.1"/>
    </source>
</evidence>
<reference evidence="1 2" key="1">
    <citation type="submission" date="2020-04" db="EMBL/GenBank/DDBJ databases">
        <authorList>
            <person name="Alioto T."/>
            <person name="Alioto T."/>
            <person name="Gomez Garrido J."/>
        </authorList>
    </citation>
    <scope>NUCLEOTIDE SEQUENCE [LARGE SCALE GENOMIC DNA]</scope>
</reference>
<sequence>MEPQEKWLLCEEGEKLPAQNPVICGFTKDGKQIFVARAQVEDNLLPGYAMKGIGYFTLDDKYIEMKSGYYVLFSDSINFCENNTVALNQLVQVGHIGEDPLYAGSCKVDEDMWVCGTLREGYLTYAYGGNVLYEFETKNILLLAAK</sequence>
<dbReference type="EMBL" id="CADEPI010000344">
    <property type="protein sequence ID" value="CAB3384298.1"/>
    <property type="molecule type" value="Genomic_DNA"/>
</dbReference>
<organism evidence="1 2">
    <name type="scientific">Cloeon dipterum</name>
    <dbReference type="NCBI Taxonomy" id="197152"/>
    <lineage>
        <taxon>Eukaryota</taxon>
        <taxon>Metazoa</taxon>
        <taxon>Ecdysozoa</taxon>
        <taxon>Arthropoda</taxon>
        <taxon>Hexapoda</taxon>
        <taxon>Insecta</taxon>
        <taxon>Pterygota</taxon>
        <taxon>Palaeoptera</taxon>
        <taxon>Ephemeroptera</taxon>
        <taxon>Pisciforma</taxon>
        <taxon>Baetidae</taxon>
        <taxon>Cloeon</taxon>
    </lineage>
</organism>
<dbReference type="Proteomes" id="UP000494165">
    <property type="component" value="Unassembled WGS sequence"/>
</dbReference>
<accession>A0A8S1DU28</accession>
<comment type="caution">
    <text evidence="1">The sequence shown here is derived from an EMBL/GenBank/DDBJ whole genome shotgun (WGS) entry which is preliminary data.</text>
</comment>
<dbReference type="SMART" id="SM00696">
    <property type="entry name" value="DM9"/>
    <property type="match status" value="1"/>
</dbReference>
<proteinExistence type="predicted"/>
<dbReference type="AlphaFoldDB" id="A0A8S1DU28"/>
<name>A0A8S1DU28_9INSE</name>
<gene>
    <name evidence="1" type="ORF">CLODIP_2_CD12025</name>
</gene>